<proteinExistence type="predicted"/>
<evidence type="ECO:0000313" key="3">
    <source>
        <dbReference type="EMBL" id="CAH1994343.1"/>
    </source>
</evidence>
<feature type="region of interest" description="Disordered" evidence="1">
    <location>
        <begin position="477"/>
        <end position="504"/>
    </location>
</feature>
<evidence type="ECO:0000256" key="1">
    <source>
        <dbReference type="SAM" id="MobiDB-lite"/>
    </source>
</evidence>
<name>A0A9P0LD26_ACAOB</name>
<feature type="domain" description="WW" evidence="2">
    <location>
        <begin position="532"/>
        <end position="565"/>
    </location>
</feature>
<dbReference type="InterPro" id="IPR001202">
    <property type="entry name" value="WW_dom"/>
</dbReference>
<dbReference type="Proteomes" id="UP001152888">
    <property type="component" value="Unassembled WGS sequence"/>
</dbReference>
<dbReference type="SUPFAM" id="SSF51045">
    <property type="entry name" value="WW domain"/>
    <property type="match status" value="1"/>
</dbReference>
<feature type="region of interest" description="Disordered" evidence="1">
    <location>
        <begin position="309"/>
        <end position="345"/>
    </location>
</feature>
<dbReference type="OrthoDB" id="5987976at2759"/>
<evidence type="ECO:0000259" key="2">
    <source>
        <dbReference type="PROSITE" id="PS50020"/>
    </source>
</evidence>
<dbReference type="InterPro" id="IPR036020">
    <property type="entry name" value="WW_dom_sf"/>
</dbReference>
<dbReference type="AlphaFoldDB" id="A0A9P0LD26"/>
<dbReference type="PROSITE" id="PS50020">
    <property type="entry name" value="WW_DOMAIN_2"/>
    <property type="match status" value="1"/>
</dbReference>
<dbReference type="Pfam" id="PF00397">
    <property type="entry name" value="WW"/>
    <property type="match status" value="1"/>
</dbReference>
<feature type="compositionally biased region" description="Basic and acidic residues" evidence="1">
    <location>
        <begin position="479"/>
        <end position="494"/>
    </location>
</feature>
<dbReference type="Gene3D" id="2.20.70.10">
    <property type="match status" value="1"/>
</dbReference>
<dbReference type="EMBL" id="CAKOFQ010007198">
    <property type="protein sequence ID" value="CAH1994343.1"/>
    <property type="molecule type" value="Genomic_DNA"/>
</dbReference>
<feature type="region of interest" description="Disordered" evidence="1">
    <location>
        <begin position="203"/>
        <end position="227"/>
    </location>
</feature>
<gene>
    <name evidence="3" type="ORF">ACAOBT_LOCUS22073</name>
</gene>
<reference evidence="3" key="1">
    <citation type="submission" date="2022-03" db="EMBL/GenBank/DDBJ databases">
        <authorList>
            <person name="Sayadi A."/>
        </authorList>
    </citation>
    <scope>NUCLEOTIDE SEQUENCE</scope>
</reference>
<dbReference type="CDD" id="cd00201">
    <property type="entry name" value="WW"/>
    <property type="match status" value="1"/>
</dbReference>
<dbReference type="PROSITE" id="PS01159">
    <property type="entry name" value="WW_DOMAIN_1"/>
    <property type="match status" value="1"/>
</dbReference>
<protein>
    <recommendedName>
        <fullName evidence="2">WW domain-containing protein</fullName>
    </recommendedName>
</protein>
<sequence length="651" mass="70923">MWLLDIPQTQHNDCEKLLWFRYYDGTTLDYIAQSDSLIIKHPVDKLKKFIRARKHQHQKCSGMENDGFQDEQDTVIQEKEFNSLNDSTPPSETLVENNGSKEGIVSGAKKKSPNGVCSLEGAGGTKKKIRVKGGAKSPGKEYFHIWNASTSPSPEEEESPVCHMLSESPSDIVEAPPLPPRASPSTVVPPVVLHRPLERSHALASPFSTPPAVHRQNKPQKKQQQPRLEDTFGFEIIDTDEEYRSFGTASTASSLSDVEMTSTPTHKLKAAFAENGKKLIGCDNYITTVLSKNSSPQLPLQHHHILLEKKDSQSSSHSSSSTDAVDGCFSSESLAKPHKPLTRQVPDMEKIKQQSLEDCGGQHTPLHRPVLAPTAHLSGLEIVRPHPKGLQRVAAISNDLASLPVCPPTPTHRARRRGVTRSNCGDLRPPDLKSTEPPDLTVSIATATEEDGAAGAANSGQEEDGVRLLGLAAAGVTAEEGKDGEVQSRVRDANGEASGGVPLPLQRLSTTRLPSIPERSHRVLAEMGEHEEPLPPSWEARMDSHGRVFYIDHATRTTSWTRPGSVAGSGATGTVETAAGAQEQQHRRQLDRRYQSIRRTISQNRIEASGPIGGGTGAMSGDIQAPPGCKLLTRPDFFTILHMNQVRNKVF</sequence>
<feature type="region of interest" description="Disordered" evidence="1">
    <location>
        <begin position="407"/>
        <end position="438"/>
    </location>
</feature>
<comment type="caution">
    <text evidence="3">The sequence shown here is derived from an EMBL/GenBank/DDBJ whole genome shotgun (WGS) entry which is preliminary data.</text>
</comment>
<organism evidence="3 4">
    <name type="scientific">Acanthoscelides obtectus</name>
    <name type="common">Bean weevil</name>
    <name type="synonym">Bruchus obtectus</name>
    <dbReference type="NCBI Taxonomy" id="200917"/>
    <lineage>
        <taxon>Eukaryota</taxon>
        <taxon>Metazoa</taxon>
        <taxon>Ecdysozoa</taxon>
        <taxon>Arthropoda</taxon>
        <taxon>Hexapoda</taxon>
        <taxon>Insecta</taxon>
        <taxon>Pterygota</taxon>
        <taxon>Neoptera</taxon>
        <taxon>Endopterygota</taxon>
        <taxon>Coleoptera</taxon>
        <taxon>Polyphaga</taxon>
        <taxon>Cucujiformia</taxon>
        <taxon>Chrysomeloidea</taxon>
        <taxon>Chrysomelidae</taxon>
        <taxon>Bruchinae</taxon>
        <taxon>Bruchini</taxon>
        <taxon>Acanthoscelides</taxon>
    </lineage>
</organism>
<accession>A0A9P0LD26</accession>
<keyword evidence="4" id="KW-1185">Reference proteome</keyword>
<dbReference type="SMART" id="SM00456">
    <property type="entry name" value="WW"/>
    <property type="match status" value="1"/>
</dbReference>
<evidence type="ECO:0000313" key="4">
    <source>
        <dbReference type="Proteomes" id="UP001152888"/>
    </source>
</evidence>